<sequence length="333" mass="35099">MAAPRYDVLGIGNAIFDILAHVDDDFIVRENLTKGSMRLVDGDEIARLYADLGQVVRISGGSGGNTIAGISSLTGKAAYIGKVADDEFGEAYRHDMRGVGVAFDTKPLSGGAPTASCLVLVTPDGERTMSTFLGACQALGPDDVDPALVADAEVTFLEGYLWDPADAKEAFRKAAEIAHQNGRKVALTLSDTFCVDRFRSEFLELIKSGTVDIVFANEHELRALYETSDFDSAVAALRQDAKLAAVTMGGEGSLTVTRDETHHVKAAPIDKIVDLTGAGDLYAGGFLFGLARGLPLPDCAAIGGIAAAEVIQHIGARPEVALVDLVRQAGFKV</sequence>
<evidence type="ECO:0000256" key="1">
    <source>
        <dbReference type="ARBA" id="ARBA00010688"/>
    </source>
</evidence>
<dbReference type="PANTHER" id="PTHR43320:SF3">
    <property type="entry name" value="CARBOHYDRATE KINASE PFKB DOMAIN-CONTAINING PROTEIN"/>
    <property type="match status" value="1"/>
</dbReference>
<accession>A0AAE4ASN2</accession>
<dbReference type="InterPro" id="IPR011611">
    <property type="entry name" value="PfkB_dom"/>
</dbReference>
<organism evidence="5 6">
    <name type="scientific">Amorphus orientalis</name>
    <dbReference type="NCBI Taxonomy" id="649198"/>
    <lineage>
        <taxon>Bacteria</taxon>
        <taxon>Pseudomonadati</taxon>
        <taxon>Pseudomonadota</taxon>
        <taxon>Alphaproteobacteria</taxon>
        <taxon>Hyphomicrobiales</taxon>
        <taxon>Amorphaceae</taxon>
        <taxon>Amorphus</taxon>
    </lineage>
</organism>
<comment type="caution">
    <text evidence="5">The sequence shown here is derived from an EMBL/GenBank/DDBJ whole genome shotgun (WGS) entry which is preliminary data.</text>
</comment>
<evidence type="ECO:0000313" key="6">
    <source>
        <dbReference type="Proteomes" id="UP001229244"/>
    </source>
</evidence>
<dbReference type="RefSeq" id="WP_306885047.1">
    <property type="nucleotide sequence ID" value="NZ_JAUSUL010000002.1"/>
</dbReference>
<dbReference type="Proteomes" id="UP001229244">
    <property type="component" value="Unassembled WGS sequence"/>
</dbReference>
<keyword evidence="6" id="KW-1185">Reference proteome</keyword>
<feature type="domain" description="Carbohydrate kinase PfkB" evidence="4">
    <location>
        <begin position="53"/>
        <end position="317"/>
    </location>
</feature>
<name>A0AAE4ASN2_9HYPH</name>
<dbReference type="SUPFAM" id="SSF53613">
    <property type="entry name" value="Ribokinase-like"/>
    <property type="match status" value="1"/>
</dbReference>
<evidence type="ECO:0000259" key="4">
    <source>
        <dbReference type="Pfam" id="PF00294"/>
    </source>
</evidence>
<reference evidence="5" key="1">
    <citation type="submission" date="2023-07" db="EMBL/GenBank/DDBJ databases">
        <title>Genomic Encyclopedia of Type Strains, Phase IV (KMG-IV): sequencing the most valuable type-strain genomes for metagenomic binning, comparative biology and taxonomic classification.</title>
        <authorList>
            <person name="Goeker M."/>
        </authorList>
    </citation>
    <scope>NUCLEOTIDE SEQUENCE</scope>
    <source>
        <strain evidence="5">DSM 21202</strain>
    </source>
</reference>
<comment type="similarity">
    <text evidence="1">Belongs to the carbohydrate kinase PfkB family.</text>
</comment>
<evidence type="ECO:0000313" key="5">
    <source>
        <dbReference type="EMBL" id="MDQ0315210.1"/>
    </source>
</evidence>
<dbReference type="PANTHER" id="PTHR43320">
    <property type="entry name" value="SUGAR KINASE"/>
    <property type="match status" value="1"/>
</dbReference>
<dbReference type="EMBL" id="JAUSUL010000002">
    <property type="protein sequence ID" value="MDQ0315210.1"/>
    <property type="molecule type" value="Genomic_DNA"/>
</dbReference>
<dbReference type="InterPro" id="IPR052700">
    <property type="entry name" value="Carb_kinase_PfkB-like"/>
</dbReference>
<dbReference type="AlphaFoldDB" id="A0AAE4ASN2"/>
<dbReference type="Pfam" id="PF00294">
    <property type="entry name" value="PfkB"/>
    <property type="match status" value="1"/>
</dbReference>
<proteinExistence type="inferred from homology"/>
<evidence type="ECO:0000256" key="3">
    <source>
        <dbReference type="ARBA" id="ARBA00022777"/>
    </source>
</evidence>
<protein>
    <submittedName>
        <fullName evidence="5">Adenosine kinase</fullName>
        <ecNumber evidence="5">2.7.1.20</ecNumber>
    </submittedName>
</protein>
<dbReference type="InterPro" id="IPR029056">
    <property type="entry name" value="Ribokinase-like"/>
</dbReference>
<evidence type="ECO:0000256" key="2">
    <source>
        <dbReference type="ARBA" id="ARBA00022679"/>
    </source>
</evidence>
<keyword evidence="3 5" id="KW-0418">Kinase</keyword>
<dbReference type="EC" id="2.7.1.20" evidence="5"/>
<gene>
    <name evidence="5" type="ORF">J2S73_001667</name>
</gene>
<keyword evidence="2 5" id="KW-0808">Transferase</keyword>
<dbReference type="GO" id="GO:0004001">
    <property type="term" value="F:adenosine kinase activity"/>
    <property type="evidence" value="ECO:0007669"/>
    <property type="project" value="UniProtKB-EC"/>
</dbReference>
<dbReference type="Gene3D" id="3.40.1190.20">
    <property type="match status" value="1"/>
</dbReference>
<dbReference type="CDD" id="cd01168">
    <property type="entry name" value="adenosine_kinase"/>
    <property type="match status" value="1"/>
</dbReference>